<dbReference type="GO" id="GO:0036064">
    <property type="term" value="C:ciliary basal body"/>
    <property type="evidence" value="ECO:0007669"/>
    <property type="project" value="TreeGrafter"/>
</dbReference>
<feature type="region of interest" description="Disordered" evidence="13">
    <location>
        <begin position="1333"/>
        <end position="1390"/>
    </location>
</feature>
<evidence type="ECO:0000259" key="14">
    <source>
        <dbReference type="PROSITE" id="PS50086"/>
    </source>
</evidence>
<keyword evidence="4" id="KW-0963">Cytoplasm</keyword>
<feature type="compositionally biased region" description="Basic and acidic residues" evidence="13">
    <location>
        <begin position="1552"/>
        <end position="1565"/>
    </location>
</feature>
<dbReference type="EMBL" id="FR824167">
    <property type="protein sequence ID" value="CCA21425.1"/>
    <property type="molecule type" value="Genomic_DNA"/>
</dbReference>
<dbReference type="HOGENOM" id="CLU_003330_1_0_1"/>
<protein>
    <recommendedName>
        <fullName evidence="3">TBC1 domain family member 31</fullName>
    </recommendedName>
</protein>
<keyword evidence="5" id="KW-0853">WD repeat</keyword>
<sequence>MESGKTTTVEEWIHWIAMENEIVLETLRSSPSSSTDLTWSDAFSTERENLFVPNSSNASDFVTLCDGYKAMDDGFCSSETDRSVDCELVEQICAPVEYLNRCCSQDVAIQVLRNELQQKQDDLAKSIEERENCRAESEKMRFDMDRADHIASNLKCLTDTRQFKLSENEQNEELHWERHHQFNQHVSWAIDRAHPRIASPETSTYRGLSTLTSSSFDISRPKTWGFHTLPQRSRFDCESIYHDAEGKQNFWMSQYQQAIRWRSSASDRSLLSSPHSRKNKTVAKMEIFTHPRVKNRGHCSIDEKIPHTRYIGISGYYSENNRESITTSEMVKSFQLEAIQNGIFWTRKPVVSCNGLVSCHRNVPYSTMDKRPSQFRSVTFNIAGDVLAATDEKGRVFVFYLTRNRYELVQHIGKPTITSSFNPKQKYELLVTCENEMARCIDVHSMDLISTLKGHRFPPICASFQRSGNLALTGSLDAVILWQTTDWSRFRILNAGPGVEDVIFVSQGELIAVLFQDATIMMWELESLALKYRFCLPSHEKPTTLKSISVSEDHKVLLASGQASSIFTWNVENQAISRIIELPEDLSHIIKHVFLPGHRNILTILSDSGKILFLNVASRKPRIKLEIAHREKRFTSFSIENKGTYLAASTSDGCLLLYDLVVARGTARKIKYVREKEGLLSLEALRPVHVRSQSQAELSKALESKVTGTNSSLDIESLGKPEERPVHSTLINHVFGAQGKSHRAEDKQNQHSRNGLIAKTLNPSAKATPTASIRNRKSKNPFMNVDQVRLSTTKQATMNRKRLKSILRCYGRYPNKYRLLAWRFLLDLPSNFEAFQSLLSKGPHPILNQVRESYPIRDNRLSRRFCRIMSALIYWCPAFGEATSLAAIVYPFVKLLKSDDLAAFEISMTFLLHWCGSYLVNLPQPPIKLLSVMERELKKLDPQLFDHFSNLGVGAEIYGWSLLQTIFTEVVAGDEWQCLWDHLITGAERPHLFVSAALAYNLYFRTALLRGKDQFSIHQYYHQQNPLQMDKLIQLMHNLDQQIDQEAASNALLYSVNSTACGVGKTNKFALPKGQYPAFTNYPKLVVDMKIKERQQIASEEAEIAEKRSLLDRLRKESKELEFKHSEWLKEKQTMQEAEDIRRKEMYKAEKERVISLRALDQETRKLRLERLQKMEETAQQTLDESLKRMKDEVVRLQEEFDSHHERIKYEISFRKETEELKRIEFETEKRITDIQQQLQSEERVQRLRQEYITRAKHQELVDLQNFGNWKREDEREEKQVTDKLSKYEHDVLESQEHAIRQTLEDKYVDHILIKEKGLQKIAADRKLRQNVDNSTRVTEKNGRGQEKSDNNEQSEKLIRDISKVRKDEHAIIPASEDTRAKKEVSAQVDLEGREQIQSIEELSENSHHIPPSGPTCSSRAQYDSLDFDTAGKVSRKSSAESNSSEFDPRRERAAEEIAILKQALDDVSSSLSDEHSVVDGKLETAAKMRELGHPMNSSGNSSAICFTQPNSPKLTSNMSEFETLRRKAYFLLHQEQESISSSNEAQGSDYSTRDGNRNDFENSHLQRPIEQLEGAIDLDSLDDHESMQSQNGCEFDSFDDSDDEDISDDRSSLLERARKILRQQVTQDS</sequence>
<evidence type="ECO:0000256" key="1">
    <source>
        <dbReference type="ARBA" id="ARBA00004120"/>
    </source>
</evidence>
<dbReference type="SMART" id="SM00320">
    <property type="entry name" value="WD40"/>
    <property type="match status" value="5"/>
</dbReference>
<dbReference type="PANTHER" id="PTHR19853">
    <property type="entry name" value="WD REPEAT CONTAINING PROTEIN 3 WDR3"/>
    <property type="match status" value="1"/>
</dbReference>
<evidence type="ECO:0000256" key="10">
    <source>
        <dbReference type="ARBA" id="ARBA00023273"/>
    </source>
</evidence>
<feature type="compositionally biased region" description="Polar residues" evidence="13">
    <location>
        <begin position="1538"/>
        <end position="1551"/>
    </location>
</feature>
<dbReference type="PANTHER" id="PTHR19853:SF1">
    <property type="entry name" value="TBC1 DOMAIN FAMILY MEMBER 31"/>
    <property type="match status" value="1"/>
</dbReference>
<dbReference type="InterPro" id="IPR015943">
    <property type="entry name" value="WD40/YVTN_repeat-like_dom_sf"/>
</dbReference>
<feature type="coiled-coil region" evidence="12">
    <location>
        <begin position="1169"/>
        <end position="1207"/>
    </location>
</feature>
<keyword evidence="7" id="KW-0970">Cilium biogenesis/degradation</keyword>
<accession>F0WJH6</accession>
<reference evidence="15" key="1">
    <citation type="journal article" date="2011" name="PLoS Biol.">
        <title>Gene gain and loss during evolution of obligate parasitism in the white rust pathogen of Arabidopsis thaliana.</title>
        <authorList>
            <person name="Kemen E."/>
            <person name="Gardiner A."/>
            <person name="Schultz-Larsen T."/>
            <person name="Kemen A.C."/>
            <person name="Balmuth A.L."/>
            <person name="Robert-Seilaniantz A."/>
            <person name="Bailey K."/>
            <person name="Holub E."/>
            <person name="Studholme D.J."/>
            <person name="Maclean D."/>
            <person name="Jones J.D."/>
        </authorList>
    </citation>
    <scope>NUCLEOTIDE SEQUENCE</scope>
</reference>
<dbReference type="Pfam" id="PF00566">
    <property type="entry name" value="RabGAP-TBC"/>
    <property type="match status" value="1"/>
</dbReference>
<keyword evidence="6" id="KW-0677">Repeat</keyword>
<evidence type="ECO:0000256" key="3">
    <source>
        <dbReference type="ARBA" id="ARBA00014199"/>
    </source>
</evidence>
<keyword evidence="10" id="KW-0966">Cell projection</keyword>
<keyword evidence="8 12" id="KW-0175">Coiled coil</keyword>
<dbReference type="PROSITE" id="PS50086">
    <property type="entry name" value="TBC_RABGAP"/>
    <property type="match status" value="1"/>
</dbReference>
<feature type="region of interest" description="Disordered" evidence="13">
    <location>
        <begin position="1431"/>
        <end position="1451"/>
    </location>
</feature>
<dbReference type="InterPro" id="IPR035969">
    <property type="entry name" value="Rab-GAP_TBC_sf"/>
</dbReference>
<evidence type="ECO:0000256" key="8">
    <source>
        <dbReference type="ARBA" id="ARBA00023054"/>
    </source>
</evidence>
<dbReference type="SUPFAM" id="SSF47923">
    <property type="entry name" value="Ypt/Rab-GAP domain of gyp1p"/>
    <property type="match status" value="1"/>
</dbReference>
<dbReference type="InterPro" id="IPR001680">
    <property type="entry name" value="WD40_rpt"/>
</dbReference>
<comment type="function">
    <text evidence="11">Molecular adapter which is involved in cilium biogenesis. Part of a functional complex including OFD1 a centriolar protein involved in cilium assembly. Could regulate the cAMP-dependent phosphorylation of OFD1, and its subsequent ubiquitination by PJA2 which ultimately leads to its proteasomal degradation.</text>
</comment>
<feature type="region of interest" description="Disordered" evidence="13">
    <location>
        <begin position="1403"/>
        <end position="1422"/>
    </location>
</feature>
<dbReference type="Gene3D" id="2.130.10.10">
    <property type="entry name" value="YVTN repeat-like/Quinoprotein amine dehydrogenase"/>
    <property type="match status" value="2"/>
</dbReference>
<evidence type="ECO:0000256" key="2">
    <source>
        <dbReference type="ARBA" id="ARBA00004607"/>
    </source>
</evidence>
<evidence type="ECO:0000313" key="15">
    <source>
        <dbReference type="EMBL" id="CCA21425.1"/>
    </source>
</evidence>
<evidence type="ECO:0000256" key="13">
    <source>
        <dbReference type="SAM" id="MobiDB-lite"/>
    </source>
</evidence>
<evidence type="ECO:0000256" key="11">
    <source>
        <dbReference type="ARBA" id="ARBA00034464"/>
    </source>
</evidence>
<feature type="compositionally biased region" description="Acidic residues" evidence="13">
    <location>
        <begin position="1597"/>
        <end position="1608"/>
    </location>
</feature>
<comment type="subcellular location">
    <subcellularLocation>
        <location evidence="1">Cytoplasm</location>
        <location evidence="1">Cytoskeleton</location>
        <location evidence="1">Cilium basal body</location>
    </subcellularLocation>
    <subcellularLocation>
        <location evidence="2">Cytoplasm</location>
        <location evidence="2">Cytoskeleton</location>
        <location evidence="2">Microtubule organizing center</location>
        <location evidence="2">Centrosome</location>
        <location evidence="2">Centriolar satellite</location>
    </subcellularLocation>
</comment>
<dbReference type="InterPro" id="IPR000195">
    <property type="entry name" value="Rab-GAP-TBC_dom"/>
</dbReference>
<evidence type="ECO:0000256" key="4">
    <source>
        <dbReference type="ARBA" id="ARBA00022490"/>
    </source>
</evidence>
<dbReference type="SUPFAM" id="SSF50978">
    <property type="entry name" value="WD40 repeat-like"/>
    <property type="match status" value="1"/>
</dbReference>
<dbReference type="InterPro" id="IPR036322">
    <property type="entry name" value="WD40_repeat_dom_sf"/>
</dbReference>
<feature type="compositionally biased region" description="Basic and acidic residues" evidence="13">
    <location>
        <begin position="1338"/>
        <end position="1390"/>
    </location>
</feature>
<feature type="coiled-coil region" evidence="12">
    <location>
        <begin position="1097"/>
        <end position="1131"/>
    </location>
</feature>
<organism evidence="15">
    <name type="scientific">Albugo laibachii Nc14</name>
    <dbReference type="NCBI Taxonomy" id="890382"/>
    <lineage>
        <taxon>Eukaryota</taxon>
        <taxon>Sar</taxon>
        <taxon>Stramenopiles</taxon>
        <taxon>Oomycota</taxon>
        <taxon>Peronosporomycetes</taxon>
        <taxon>Albuginales</taxon>
        <taxon>Albuginaceae</taxon>
        <taxon>Albugo</taxon>
    </lineage>
</organism>
<dbReference type="InterPro" id="IPR051570">
    <property type="entry name" value="TBC1_cilium_biogenesis"/>
</dbReference>
<name>F0WJH6_9STRA</name>
<evidence type="ECO:0000256" key="12">
    <source>
        <dbReference type="SAM" id="Coils"/>
    </source>
</evidence>
<dbReference type="GO" id="GO:0060271">
    <property type="term" value="P:cilium assembly"/>
    <property type="evidence" value="ECO:0007669"/>
    <property type="project" value="TreeGrafter"/>
</dbReference>
<evidence type="ECO:0000256" key="5">
    <source>
        <dbReference type="ARBA" id="ARBA00022574"/>
    </source>
</evidence>
<feature type="region of interest" description="Disordered" evidence="13">
    <location>
        <begin position="1537"/>
        <end position="1612"/>
    </location>
</feature>
<proteinExistence type="predicted"/>
<evidence type="ECO:0000256" key="6">
    <source>
        <dbReference type="ARBA" id="ARBA00022737"/>
    </source>
</evidence>
<feature type="coiled-coil region" evidence="12">
    <location>
        <begin position="109"/>
        <end position="136"/>
    </location>
</feature>
<evidence type="ECO:0000256" key="9">
    <source>
        <dbReference type="ARBA" id="ARBA00023212"/>
    </source>
</evidence>
<gene>
    <name evidence="15" type="primary">AlNc14C122G6701</name>
    <name evidence="15" type="ORF">ALNC14_075680</name>
</gene>
<dbReference type="GO" id="GO:0034451">
    <property type="term" value="C:centriolar satellite"/>
    <property type="evidence" value="ECO:0007669"/>
    <property type="project" value="UniProtKB-SubCell"/>
</dbReference>
<reference evidence="15" key="2">
    <citation type="submission" date="2011-02" db="EMBL/GenBank/DDBJ databases">
        <authorList>
            <person name="MacLean D."/>
        </authorList>
    </citation>
    <scope>NUCLEOTIDE SEQUENCE</scope>
</reference>
<keyword evidence="9" id="KW-0206">Cytoskeleton</keyword>
<dbReference type="Gene3D" id="1.10.472.80">
    <property type="entry name" value="Ypt/Rab-GAP domain of gyp1p, domain 3"/>
    <property type="match status" value="1"/>
</dbReference>
<evidence type="ECO:0000256" key="7">
    <source>
        <dbReference type="ARBA" id="ARBA00022794"/>
    </source>
</evidence>
<feature type="domain" description="Rab-GAP TBC" evidence="14">
    <location>
        <begin position="812"/>
        <end position="987"/>
    </location>
</feature>